<dbReference type="PANTHER" id="PTHR11827:SF72">
    <property type="entry name" value="GH08340P"/>
    <property type="match status" value="1"/>
</dbReference>
<keyword evidence="6 8" id="KW-0472">Membrane</keyword>
<feature type="transmembrane region" description="Helical" evidence="8">
    <location>
        <begin position="91"/>
        <end position="117"/>
    </location>
</feature>
<keyword evidence="4 8" id="KW-0812">Transmembrane</keyword>
<evidence type="ECO:0000313" key="11">
    <source>
        <dbReference type="EMBL" id="ETV97037.1"/>
    </source>
</evidence>
<feature type="transmembrane region" description="Helical" evidence="8">
    <location>
        <begin position="208"/>
        <end position="228"/>
    </location>
</feature>
<dbReference type="OrthoDB" id="2020542at2759"/>
<dbReference type="FunFam" id="1.20.1740.10:FF:000013">
    <property type="entry name" value="Solute carrier family 12 member"/>
    <property type="match status" value="1"/>
</dbReference>
<accession>A0A024TUN0</accession>
<comment type="subcellular location">
    <subcellularLocation>
        <location evidence="1">Membrane</location>
        <topology evidence="1">Multi-pass membrane protein</topology>
    </subcellularLocation>
</comment>
<evidence type="ECO:0000256" key="1">
    <source>
        <dbReference type="ARBA" id="ARBA00004141"/>
    </source>
</evidence>
<protein>
    <recommendedName>
        <fullName evidence="12">Amino acid permease/ SLC12A domain-containing protein</fullName>
    </recommendedName>
</protein>
<dbReference type="AlphaFoldDB" id="A0A024TUN0"/>
<evidence type="ECO:0000256" key="8">
    <source>
        <dbReference type="SAM" id="Phobius"/>
    </source>
</evidence>
<evidence type="ECO:0000256" key="7">
    <source>
        <dbReference type="SAM" id="MobiDB-lite"/>
    </source>
</evidence>
<feature type="transmembrane region" description="Helical" evidence="8">
    <location>
        <begin position="336"/>
        <end position="355"/>
    </location>
</feature>
<feature type="domain" description="SLC12A transporter C-terminal" evidence="10">
    <location>
        <begin position="541"/>
        <end position="662"/>
    </location>
</feature>
<dbReference type="InterPro" id="IPR004842">
    <property type="entry name" value="SLC12A_fam"/>
</dbReference>
<evidence type="ECO:0008006" key="12">
    <source>
        <dbReference type="Google" id="ProtNLM"/>
    </source>
</evidence>
<dbReference type="GeneID" id="20086918"/>
<dbReference type="Pfam" id="PF03522">
    <property type="entry name" value="SLC12"/>
    <property type="match status" value="2"/>
</dbReference>
<evidence type="ECO:0000259" key="10">
    <source>
        <dbReference type="Pfam" id="PF03522"/>
    </source>
</evidence>
<dbReference type="RefSeq" id="XP_008874283.1">
    <property type="nucleotide sequence ID" value="XM_008876061.1"/>
</dbReference>
<feature type="transmembrane region" description="Helical" evidence="8">
    <location>
        <begin position="138"/>
        <end position="161"/>
    </location>
</feature>
<feature type="transmembrane region" description="Helical" evidence="8">
    <location>
        <begin position="254"/>
        <end position="273"/>
    </location>
</feature>
<name>A0A024TUN0_9STRA</name>
<proteinExistence type="inferred from homology"/>
<feature type="transmembrane region" description="Helical" evidence="8">
    <location>
        <begin position="59"/>
        <end position="79"/>
    </location>
</feature>
<gene>
    <name evidence="11" type="ORF">H310_09868</name>
</gene>
<feature type="transmembrane region" description="Helical" evidence="8">
    <location>
        <begin position="386"/>
        <end position="404"/>
    </location>
</feature>
<dbReference type="STRING" id="157072.A0A024TUN0"/>
<feature type="region of interest" description="Disordered" evidence="7">
    <location>
        <begin position="1"/>
        <end position="20"/>
    </location>
</feature>
<evidence type="ECO:0000256" key="4">
    <source>
        <dbReference type="ARBA" id="ARBA00022692"/>
    </source>
</evidence>
<dbReference type="eggNOG" id="KOG2082">
    <property type="taxonomic scope" value="Eukaryota"/>
</dbReference>
<evidence type="ECO:0000259" key="9">
    <source>
        <dbReference type="Pfam" id="PF00324"/>
    </source>
</evidence>
<dbReference type="PANTHER" id="PTHR11827">
    <property type="entry name" value="SOLUTE CARRIER FAMILY 12, CATION COTRANSPORTERS"/>
    <property type="match status" value="1"/>
</dbReference>
<reference evidence="11" key="1">
    <citation type="submission" date="2013-12" db="EMBL/GenBank/DDBJ databases">
        <title>The Genome Sequence of Aphanomyces invadans NJM9701.</title>
        <authorList>
            <consortium name="The Broad Institute Genomics Platform"/>
            <person name="Russ C."/>
            <person name="Tyler B."/>
            <person name="van West P."/>
            <person name="Dieguez-Uribeondo J."/>
            <person name="Young S.K."/>
            <person name="Zeng Q."/>
            <person name="Gargeya S."/>
            <person name="Fitzgerald M."/>
            <person name="Abouelleil A."/>
            <person name="Alvarado L."/>
            <person name="Chapman S.B."/>
            <person name="Gainer-Dewar J."/>
            <person name="Goldberg J."/>
            <person name="Griggs A."/>
            <person name="Gujja S."/>
            <person name="Hansen M."/>
            <person name="Howarth C."/>
            <person name="Imamovic A."/>
            <person name="Ireland A."/>
            <person name="Larimer J."/>
            <person name="McCowan C."/>
            <person name="Murphy C."/>
            <person name="Pearson M."/>
            <person name="Poon T.W."/>
            <person name="Priest M."/>
            <person name="Roberts A."/>
            <person name="Saif S."/>
            <person name="Shea T."/>
            <person name="Sykes S."/>
            <person name="Wortman J."/>
            <person name="Nusbaum C."/>
            <person name="Birren B."/>
        </authorList>
    </citation>
    <scope>NUCLEOTIDE SEQUENCE [LARGE SCALE GENOMIC DNA]</scope>
    <source>
        <strain evidence="11">NJM9701</strain>
    </source>
</reference>
<evidence type="ECO:0000256" key="6">
    <source>
        <dbReference type="ARBA" id="ARBA00023136"/>
    </source>
</evidence>
<dbReference type="GO" id="GO:0015377">
    <property type="term" value="F:chloride:monoatomic cation symporter activity"/>
    <property type="evidence" value="ECO:0007669"/>
    <property type="project" value="InterPro"/>
</dbReference>
<evidence type="ECO:0000256" key="5">
    <source>
        <dbReference type="ARBA" id="ARBA00022989"/>
    </source>
</evidence>
<evidence type="ECO:0000256" key="2">
    <source>
        <dbReference type="ARBA" id="ARBA00010593"/>
    </source>
</evidence>
<keyword evidence="5 8" id="KW-1133">Transmembrane helix</keyword>
<dbReference type="Gene3D" id="1.20.1740.10">
    <property type="entry name" value="Amino acid/polyamine transporter I"/>
    <property type="match status" value="1"/>
</dbReference>
<sequence length="910" mass="99241">MAQADLSQGRRPAEVVHAGGGGDDGLFDEISRESYAVTIAKATGDDASSDKQPLQTPRLGTLGGVYFPCLQSILGVTLFLRMPWVTSQGGVFLTCILFVLCQSVAYLTTLSICALVTNGKIAAGGVYFLLSHTLGVETGSAVGLLAFAGSTCSLAFSVLGATEIFKNIVDTSEWLVNDSRVLAVALLVVLSALSAVGLKYITMVGTACLTVVLSSIAAAVVGLLVHATRTPLPSDVVWFDNVHTNYSIDPKTGVMPSMSMLVSLVYPGTTGYMSGAMRASTLENPARSIPLGTIAAMLTVLAINFAVVFCYGSIMSHETLQSDKLIMSTLALPHKQLVNVGILFSAIGGALQSLANQPRMLAAMANDNIIPFLRPFAVKEGQEPRLAIVLCMCLTCIPCFAGNLDYLSPFLTMVSLMQCLTLNLACFAASAAHTPGFRPQWRYFHWTTALVGAMWCFGLMMFFSWLRAVGAIAICIALRIYVKYLGVEQDWGNSVRGMQLELACTLLKMLHTTTEEEHTKNWRPQVLVFCKMDSTGLPLSPQILHFASQLKEGHGLVEVVGLVPRNDDKSYDECQAATVVLRQHLATARLSAFGHVYACKDPLETMAMVAEASGMGCLRTNTVMVGWPNTWESGDAAPYVDMLHDMINCKKSVMVLKNMETLPFNDAKKNGYMDVWWVLHDGGLLLLVPYLLRLHRVWRKCKLRLFAIVSAKENAAEVESRLKTFLGHARIQAEIHVVELSDSTICSMAPKRTGEELNSKKNAIDRMKVATLSFSVRNPSQYSQLTDELNDIGSFVEDGDDDEAPTVLSPRKSKPPLPKGYVSVDPRMRHAQRFNRQLQLQSAQASLVVMNLPRLIGIPPLDCTWFQSLILYSIDALFHVVMHYVEALTENLSSVVLIRGSGREVVTLNA</sequence>
<comment type="similarity">
    <text evidence="2">Belongs to the SLC12A transporter family.</text>
</comment>
<dbReference type="GO" id="GO:0016020">
    <property type="term" value="C:membrane"/>
    <property type="evidence" value="ECO:0007669"/>
    <property type="project" value="UniProtKB-SubCell"/>
</dbReference>
<keyword evidence="3" id="KW-0813">Transport</keyword>
<feature type="transmembrane region" description="Helical" evidence="8">
    <location>
        <begin position="410"/>
        <end position="431"/>
    </location>
</feature>
<dbReference type="VEuPathDB" id="FungiDB:H310_09868"/>
<feature type="transmembrane region" description="Helical" evidence="8">
    <location>
        <begin position="443"/>
        <end position="466"/>
    </location>
</feature>
<feature type="domain" description="SLC12A transporter C-terminal" evidence="10">
    <location>
        <begin position="663"/>
        <end position="908"/>
    </location>
</feature>
<feature type="transmembrane region" description="Helical" evidence="8">
    <location>
        <begin position="294"/>
        <end position="316"/>
    </location>
</feature>
<feature type="transmembrane region" description="Helical" evidence="8">
    <location>
        <begin position="181"/>
        <end position="201"/>
    </location>
</feature>
<dbReference type="EMBL" id="KI913974">
    <property type="protein sequence ID" value="ETV97037.1"/>
    <property type="molecule type" value="Genomic_DNA"/>
</dbReference>
<dbReference type="InterPro" id="IPR018491">
    <property type="entry name" value="SLC12_C"/>
</dbReference>
<dbReference type="InterPro" id="IPR004841">
    <property type="entry name" value="AA-permease/SLC12A_dom"/>
</dbReference>
<dbReference type="Pfam" id="PF00324">
    <property type="entry name" value="AA_permease"/>
    <property type="match status" value="1"/>
</dbReference>
<organism evidence="11">
    <name type="scientific">Aphanomyces invadans</name>
    <dbReference type="NCBI Taxonomy" id="157072"/>
    <lineage>
        <taxon>Eukaryota</taxon>
        <taxon>Sar</taxon>
        <taxon>Stramenopiles</taxon>
        <taxon>Oomycota</taxon>
        <taxon>Saprolegniomycetes</taxon>
        <taxon>Saprolegniales</taxon>
        <taxon>Verrucalvaceae</taxon>
        <taxon>Aphanomyces</taxon>
    </lineage>
</organism>
<evidence type="ECO:0000256" key="3">
    <source>
        <dbReference type="ARBA" id="ARBA00022448"/>
    </source>
</evidence>
<feature type="domain" description="Amino acid permease/ SLC12A" evidence="9">
    <location>
        <begin position="65"/>
        <end position="527"/>
    </location>
</feature>